<sequence>MVRQLGDLVHLGHHQLDFEHLVEVIAGEFFLGRFQH</sequence>
<name>A0A392TIL6_9FABA</name>
<organism evidence="1 2">
    <name type="scientific">Trifolium medium</name>
    <dbReference type="NCBI Taxonomy" id="97028"/>
    <lineage>
        <taxon>Eukaryota</taxon>
        <taxon>Viridiplantae</taxon>
        <taxon>Streptophyta</taxon>
        <taxon>Embryophyta</taxon>
        <taxon>Tracheophyta</taxon>
        <taxon>Spermatophyta</taxon>
        <taxon>Magnoliopsida</taxon>
        <taxon>eudicotyledons</taxon>
        <taxon>Gunneridae</taxon>
        <taxon>Pentapetalae</taxon>
        <taxon>rosids</taxon>
        <taxon>fabids</taxon>
        <taxon>Fabales</taxon>
        <taxon>Fabaceae</taxon>
        <taxon>Papilionoideae</taxon>
        <taxon>50 kb inversion clade</taxon>
        <taxon>NPAAA clade</taxon>
        <taxon>Hologalegina</taxon>
        <taxon>IRL clade</taxon>
        <taxon>Trifolieae</taxon>
        <taxon>Trifolium</taxon>
    </lineage>
</organism>
<reference evidence="1 2" key="1">
    <citation type="journal article" date="2018" name="Front. Plant Sci.">
        <title>Red Clover (Trifolium pratense) and Zigzag Clover (T. medium) - A Picture of Genomic Similarities and Differences.</title>
        <authorList>
            <person name="Dluhosova J."/>
            <person name="Istvanek J."/>
            <person name="Nedelnik J."/>
            <person name="Repkova J."/>
        </authorList>
    </citation>
    <scope>NUCLEOTIDE SEQUENCE [LARGE SCALE GENOMIC DNA]</scope>
    <source>
        <strain evidence="2">cv. 10/8</strain>
        <tissue evidence="1">Leaf</tissue>
    </source>
</reference>
<protein>
    <submittedName>
        <fullName evidence="1">Uncharacterized protein</fullName>
    </submittedName>
</protein>
<keyword evidence="2" id="KW-1185">Reference proteome</keyword>
<dbReference type="AlphaFoldDB" id="A0A392TIL6"/>
<evidence type="ECO:0000313" key="1">
    <source>
        <dbReference type="EMBL" id="MCI60971.1"/>
    </source>
</evidence>
<comment type="caution">
    <text evidence="1">The sequence shown here is derived from an EMBL/GenBank/DDBJ whole genome shotgun (WGS) entry which is preliminary data.</text>
</comment>
<feature type="non-terminal residue" evidence="1">
    <location>
        <position position="36"/>
    </location>
</feature>
<proteinExistence type="predicted"/>
<accession>A0A392TIL6</accession>
<dbReference type="Proteomes" id="UP000265520">
    <property type="component" value="Unassembled WGS sequence"/>
</dbReference>
<dbReference type="EMBL" id="LXQA010591350">
    <property type="protein sequence ID" value="MCI60971.1"/>
    <property type="molecule type" value="Genomic_DNA"/>
</dbReference>
<evidence type="ECO:0000313" key="2">
    <source>
        <dbReference type="Proteomes" id="UP000265520"/>
    </source>
</evidence>